<dbReference type="AlphaFoldDB" id="A0A068T5R7"/>
<dbReference type="EMBL" id="HG938355">
    <property type="protein sequence ID" value="CDN53366.1"/>
    <property type="molecule type" value="Genomic_DNA"/>
</dbReference>
<dbReference type="eggNOG" id="COG5478">
    <property type="taxonomic scope" value="Bacteria"/>
</dbReference>
<reference evidence="3" key="1">
    <citation type="journal article" date="2014" name="BMC Genomics">
        <title>Genome sequencing of two Neorhizobium galegae strains reveals a noeT gene responsible for the unusual acetylation of the nodulation factors.</title>
        <authorList>
            <person name="Osterman J."/>
            <person name="Marsh J."/>
            <person name="Laine P.K."/>
            <person name="Zeng Z."/>
            <person name="Alatalo E."/>
            <person name="Sullivan J.T."/>
            <person name="Young J.P."/>
            <person name="Thomas-Oates J."/>
            <person name="Paulin L."/>
            <person name="Lindstrom K."/>
        </authorList>
    </citation>
    <scope>NUCLEOTIDE SEQUENCE [LARGE SCALE GENOMIC DNA]</scope>
    <source>
        <strain evidence="3">HAMBI 1141</strain>
    </source>
</reference>
<organism evidence="2 3">
    <name type="scientific">Neorhizobium galegae bv. officinalis bv. officinalis str. HAMBI 1141</name>
    <dbReference type="NCBI Taxonomy" id="1028801"/>
    <lineage>
        <taxon>Bacteria</taxon>
        <taxon>Pseudomonadati</taxon>
        <taxon>Pseudomonadota</taxon>
        <taxon>Alphaproteobacteria</taxon>
        <taxon>Hyphomicrobiales</taxon>
        <taxon>Rhizobiaceae</taxon>
        <taxon>Rhizobium/Agrobacterium group</taxon>
        <taxon>Neorhizobium</taxon>
    </lineage>
</organism>
<evidence type="ECO:0000313" key="2">
    <source>
        <dbReference type="EMBL" id="CDN53366.1"/>
    </source>
</evidence>
<keyword evidence="1" id="KW-1133">Transmembrane helix</keyword>
<dbReference type="HOGENOM" id="CLU_072266_2_1_5"/>
<dbReference type="GO" id="GO:0055085">
    <property type="term" value="P:transmembrane transport"/>
    <property type="evidence" value="ECO:0007669"/>
    <property type="project" value="InterPro"/>
</dbReference>
<evidence type="ECO:0000256" key="1">
    <source>
        <dbReference type="SAM" id="Phobius"/>
    </source>
</evidence>
<gene>
    <name evidence="2" type="ORF">RG1141_CH10070</name>
</gene>
<protein>
    <submittedName>
        <fullName evidence="2">Putative small integral membrane protein</fullName>
    </submittedName>
</protein>
<dbReference type="KEGG" id="ngl:RG1141_CH10070"/>
<keyword evidence="1" id="KW-0472">Membrane</keyword>
<accession>A0A068T5R7</accession>
<proteinExistence type="predicted"/>
<evidence type="ECO:0000313" key="3">
    <source>
        <dbReference type="Proteomes" id="UP000028186"/>
    </source>
</evidence>
<feature type="transmembrane region" description="Helical" evidence="1">
    <location>
        <begin position="51"/>
        <end position="70"/>
    </location>
</feature>
<dbReference type="InterPro" id="IPR007251">
    <property type="entry name" value="Iron_permease_Fet4"/>
</dbReference>
<dbReference type="PATRIC" id="fig|1028801.3.peg.1031"/>
<dbReference type="RefSeq" id="WP_038541629.1">
    <property type="nucleotide sequence ID" value="NZ_HG938355.1"/>
</dbReference>
<name>A0A068T5R7_NEOGA</name>
<keyword evidence="1" id="KW-0812">Transmembrane</keyword>
<dbReference type="Proteomes" id="UP000028186">
    <property type="component" value="Chromosome I"/>
</dbReference>
<dbReference type="Pfam" id="PF04120">
    <property type="entry name" value="Iron_permease"/>
    <property type="match status" value="1"/>
</dbReference>
<sequence>MARQDRHRNIFDIFSSAVAFWSGKPVTFVAAVVLIVVWGVTGPFFGFSETWQLVVNTGTTIITFLMVFVLQNSQNRDGEAVQAKLDELILSSQAANEFIGIEKLDEEQLRKLSESLQRRAKTLDQEAENV</sequence>